<sequence>MFEKSENFPENWFFIKNHSNGYVLMVENESQETGSPIVLSTIRTKDYAAQLWRYDPKGFLINKKSGQVMDVAKGKVS</sequence>
<dbReference type="SUPFAM" id="SSF50370">
    <property type="entry name" value="Ricin B-like lectins"/>
    <property type="match status" value="1"/>
</dbReference>
<gene>
    <name evidence="2" type="ORF">G6F64_012410</name>
</gene>
<proteinExistence type="predicted"/>
<feature type="domain" description="Ricin B lectin" evidence="1">
    <location>
        <begin position="11"/>
        <end position="74"/>
    </location>
</feature>
<comment type="caution">
    <text evidence="2">The sequence shown here is derived from an EMBL/GenBank/DDBJ whole genome shotgun (WGS) entry which is preliminary data.</text>
</comment>
<name>A0A9P7BL90_RHIOR</name>
<organism evidence="2 3">
    <name type="scientific">Rhizopus oryzae</name>
    <name type="common">Mucormycosis agent</name>
    <name type="synonym">Rhizopus arrhizus var. delemar</name>
    <dbReference type="NCBI Taxonomy" id="64495"/>
    <lineage>
        <taxon>Eukaryota</taxon>
        <taxon>Fungi</taxon>
        <taxon>Fungi incertae sedis</taxon>
        <taxon>Mucoromycota</taxon>
        <taxon>Mucoromycotina</taxon>
        <taxon>Mucoromycetes</taxon>
        <taxon>Mucorales</taxon>
        <taxon>Mucorineae</taxon>
        <taxon>Rhizopodaceae</taxon>
        <taxon>Rhizopus</taxon>
    </lineage>
</organism>
<protein>
    <recommendedName>
        <fullName evidence="1">Ricin B lectin domain-containing protein</fullName>
    </recommendedName>
</protein>
<dbReference type="EMBL" id="JAANQT010003773">
    <property type="protein sequence ID" value="KAG1300755.1"/>
    <property type="molecule type" value="Genomic_DNA"/>
</dbReference>
<evidence type="ECO:0000313" key="2">
    <source>
        <dbReference type="EMBL" id="KAG1300755.1"/>
    </source>
</evidence>
<dbReference type="Pfam" id="PF14200">
    <property type="entry name" value="RicinB_lectin_2"/>
    <property type="match status" value="1"/>
</dbReference>
<evidence type="ECO:0000313" key="3">
    <source>
        <dbReference type="Proteomes" id="UP000716291"/>
    </source>
</evidence>
<dbReference type="Proteomes" id="UP000716291">
    <property type="component" value="Unassembled WGS sequence"/>
</dbReference>
<dbReference type="InterPro" id="IPR000772">
    <property type="entry name" value="Ricin_B_lectin"/>
</dbReference>
<dbReference type="InterPro" id="IPR035992">
    <property type="entry name" value="Ricin_B-like_lectins"/>
</dbReference>
<evidence type="ECO:0000259" key="1">
    <source>
        <dbReference type="Pfam" id="PF14200"/>
    </source>
</evidence>
<dbReference type="Gene3D" id="2.80.10.50">
    <property type="match status" value="1"/>
</dbReference>
<reference evidence="2" key="1">
    <citation type="journal article" date="2020" name="Microb. Genom.">
        <title>Genetic diversity of clinical and environmental Mucorales isolates obtained from an investigation of mucormycosis cases among solid organ transplant recipients.</title>
        <authorList>
            <person name="Nguyen M.H."/>
            <person name="Kaul D."/>
            <person name="Muto C."/>
            <person name="Cheng S.J."/>
            <person name="Richter R.A."/>
            <person name="Bruno V.M."/>
            <person name="Liu G."/>
            <person name="Beyhan S."/>
            <person name="Sundermann A.J."/>
            <person name="Mounaud S."/>
            <person name="Pasculle A.W."/>
            <person name="Nierman W.C."/>
            <person name="Driscoll E."/>
            <person name="Cumbie R."/>
            <person name="Clancy C.J."/>
            <person name="Dupont C.L."/>
        </authorList>
    </citation>
    <scope>NUCLEOTIDE SEQUENCE</scope>
    <source>
        <strain evidence="2">GL11</strain>
    </source>
</reference>
<accession>A0A9P7BL90</accession>
<keyword evidence="3" id="KW-1185">Reference proteome</keyword>
<dbReference type="AlphaFoldDB" id="A0A9P7BL90"/>